<dbReference type="InterPro" id="IPR045247">
    <property type="entry name" value="Oye-like"/>
</dbReference>
<protein>
    <submittedName>
        <fullName evidence="2">NADH flavin oxidoreductase/12-oxophytodienoate reductase</fullName>
    </submittedName>
</protein>
<evidence type="ECO:0000313" key="3">
    <source>
        <dbReference type="Proteomes" id="UP000799441"/>
    </source>
</evidence>
<dbReference type="CDD" id="cd02933">
    <property type="entry name" value="OYE_like_FMN"/>
    <property type="match status" value="1"/>
</dbReference>
<dbReference type="FunFam" id="3.20.20.70:FF:000138">
    <property type="entry name" value="NADPH dehydrogenase 1"/>
    <property type="match status" value="1"/>
</dbReference>
<reference evidence="2" key="1">
    <citation type="journal article" date="2020" name="Stud. Mycol.">
        <title>101 Dothideomycetes genomes: a test case for predicting lifestyles and emergence of pathogens.</title>
        <authorList>
            <person name="Haridas S."/>
            <person name="Albert R."/>
            <person name="Binder M."/>
            <person name="Bloem J."/>
            <person name="Labutti K."/>
            <person name="Salamov A."/>
            <person name="Andreopoulos B."/>
            <person name="Baker S."/>
            <person name="Barry K."/>
            <person name="Bills G."/>
            <person name="Bluhm B."/>
            <person name="Cannon C."/>
            <person name="Castanera R."/>
            <person name="Culley D."/>
            <person name="Daum C."/>
            <person name="Ezra D."/>
            <person name="Gonzalez J."/>
            <person name="Henrissat B."/>
            <person name="Kuo A."/>
            <person name="Liang C."/>
            <person name="Lipzen A."/>
            <person name="Lutzoni F."/>
            <person name="Magnuson J."/>
            <person name="Mondo S."/>
            <person name="Nolan M."/>
            <person name="Ohm R."/>
            <person name="Pangilinan J."/>
            <person name="Park H.-J."/>
            <person name="Ramirez L."/>
            <person name="Alfaro M."/>
            <person name="Sun H."/>
            <person name="Tritt A."/>
            <person name="Yoshinaga Y."/>
            <person name="Zwiers L.-H."/>
            <person name="Turgeon B."/>
            <person name="Goodwin S."/>
            <person name="Spatafora J."/>
            <person name="Crous P."/>
            <person name="Grigoriev I."/>
        </authorList>
    </citation>
    <scope>NUCLEOTIDE SEQUENCE</scope>
    <source>
        <strain evidence="2">CBS 116435</strain>
    </source>
</reference>
<dbReference type="InterPro" id="IPR013785">
    <property type="entry name" value="Aldolase_TIM"/>
</dbReference>
<feature type="domain" description="NADH:flavin oxidoreductase/NADH oxidase N-terminal" evidence="1">
    <location>
        <begin position="10"/>
        <end position="345"/>
    </location>
</feature>
<dbReference type="InterPro" id="IPR001155">
    <property type="entry name" value="OxRdtase_FMN_N"/>
</dbReference>
<keyword evidence="3" id="KW-1185">Reference proteome</keyword>
<sequence length="385" mass="42125">MGSIQAPASKLFTPLQIGRNTLSHRVVMAPLTRMRANDDRVHNVALASEYYTQRAAIPGTLIITEATYVSPNAVGYPNIPGIWSEAQVAAWKEIVAAVHAKGSFIWLQLWAMGRAANPQLLAAEGQGTPVAPSAIPMGDDAPTPRELSEDEIKTYIANYTQAARNAIEGAGFDGVEIHGANGYLIDQFTQDVSNTRTDGWGGSIEKRSRFALEVSKSIVAAVGADRVGYRISPWSTFQGMKMADPTPQFSHLVSGLKELKLAYLHVVESRVSGYLDVESEENNHALLKIWGNTSPVLSAGGYTPEIAKKAVEEGGEYHDKDVAVVFGRHFISNPDLVYRLRHGVPFTKYDRDLFYNLKEARGYTDYAYSKEFEASVQDAKDAQAA</sequence>
<dbReference type="Proteomes" id="UP000799441">
    <property type="component" value="Unassembled WGS sequence"/>
</dbReference>
<accession>A0A9P4PY87</accession>
<dbReference type="PANTHER" id="PTHR22893:SF91">
    <property type="entry name" value="NADPH DEHYDROGENASE 2-RELATED"/>
    <property type="match status" value="1"/>
</dbReference>
<gene>
    <name evidence="2" type="ORF">K431DRAFT_289599</name>
</gene>
<proteinExistence type="predicted"/>
<dbReference type="GO" id="GO:0010181">
    <property type="term" value="F:FMN binding"/>
    <property type="evidence" value="ECO:0007669"/>
    <property type="project" value="InterPro"/>
</dbReference>
<dbReference type="PANTHER" id="PTHR22893">
    <property type="entry name" value="NADH OXIDOREDUCTASE-RELATED"/>
    <property type="match status" value="1"/>
</dbReference>
<evidence type="ECO:0000259" key="1">
    <source>
        <dbReference type="Pfam" id="PF00724"/>
    </source>
</evidence>
<dbReference type="GO" id="GO:0003959">
    <property type="term" value="F:NADPH dehydrogenase activity"/>
    <property type="evidence" value="ECO:0007669"/>
    <property type="project" value="TreeGrafter"/>
</dbReference>
<evidence type="ECO:0000313" key="2">
    <source>
        <dbReference type="EMBL" id="KAF2716244.1"/>
    </source>
</evidence>
<dbReference type="Gene3D" id="3.20.20.70">
    <property type="entry name" value="Aldolase class I"/>
    <property type="match status" value="1"/>
</dbReference>
<name>A0A9P4PY87_9PEZI</name>
<dbReference type="AlphaFoldDB" id="A0A9P4PY87"/>
<organism evidence="2 3">
    <name type="scientific">Polychaeton citri CBS 116435</name>
    <dbReference type="NCBI Taxonomy" id="1314669"/>
    <lineage>
        <taxon>Eukaryota</taxon>
        <taxon>Fungi</taxon>
        <taxon>Dikarya</taxon>
        <taxon>Ascomycota</taxon>
        <taxon>Pezizomycotina</taxon>
        <taxon>Dothideomycetes</taxon>
        <taxon>Dothideomycetidae</taxon>
        <taxon>Capnodiales</taxon>
        <taxon>Capnodiaceae</taxon>
        <taxon>Polychaeton</taxon>
    </lineage>
</organism>
<dbReference type="Pfam" id="PF00724">
    <property type="entry name" value="Oxidored_FMN"/>
    <property type="match status" value="1"/>
</dbReference>
<comment type="caution">
    <text evidence="2">The sequence shown here is derived from an EMBL/GenBank/DDBJ whole genome shotgun (WGS) entry which is preliminary data.</text>
</comment>
<dbReference type="OrthoDB" id="276546at2759"/>
<dbReference type="SUPFAM" id="SSF51395">
    <property type="entry name" value="FMN-linked oxidoreductases"/>
    <property type="match status" value="1"/>
</dbReference>
<dbReference type="EMBL" id="MU003885">
    <property type="protein sequence ID" value="KAF2716244.1"/>
    <property type="molecule type" value="Genomic_DNA"/>
</dbReference>